<comment type="caution">
    <text evidence="1">The sequence shown here is derived from an EMBL/GenBank/DDBJ whole genome shotgun (WGS) entry which is preliminary data.</text>
</comment>
<dbReference type="EMBL" id="CM042036">
    <property type="protein sequence ID" value="KAI3745280.1"/>
    <property type="molecule type" value="Genomic_DNA"/>
</dbReference>
<organism evidence="1 2">
    <name type="scientific">Smallanthus sonchifolius</name>
    <dbReference type="NCBI Taxonomy" id="185202"/>
    <lineage>
        <taxon>Eukaryota</taxon>
        <taxon>Viridiplantae</taxon>
        <taxon>Streptophyta</taxon>
        <taxon>Embryophyta</taxon>
        <taxon>Tracheophyta</taxon>
        <taxon>Spermatophyta</taxon>
        <taxon>Magnoliopsida</taxon>
        <taxon>eudicotyledons</taxon>
        <taxon>Gunneridae</taxon>
        <taxon>Pentapetalae</taxon>
        <taxon>asterids</taxon>
        <taxon>campanulids</taxon>
        <taxon>Asterales</taxon>
        <taxon>Asteraceae</taxon>
        <taxon>Asteroideae</taxon>
        <taxon>Heliantheae alliance</taxon>
        <taxon>Millerieae</taxon>
        <taxon>Smallanthus</taxon>
    </lineage>
</organism>
<sequence>MTQMPKEKVSCTSNEKRKEYNKLYYARCKERGKRISNGSQTTQTPTDANTHTTPLVAEIDEVMLETSEGVHVPPPALLPQFSDVIDQTSIRVENIDEDPYNFVYDGPLDNYRVPLNASVELDQRVYSRPTTSELETSRLQLCGRNQAKIRSDLYQGIVDCVNAGEVHPNRVGQQVVLPASFIGWPRDMRRRFLDAMTFVQDDGKPDLFITMTCNPQWPEISDNLKPGQIEQDRPELVSRVFRAKLEDLKEQLFKKHLIGEVKAYGDPKSCRFRYPRQFNELTTQGDDAYPLYRRRNNGINVNVRGKNLDNRWVVRYNPRLLMMFSCHMNVEVCSSIKSVKYLFKYVYKGHDKQVIQINPDEQGVVINEIKRFQDARYVSPPEAMWHIFSFSLSQIHPPVLALQLHLPNKQMVRFNDDDIMSEIVDRERDKITMLTSFFETNRVDATARQFLYKDFPKHFTWNSRTRRWNRRIAKPQRGRIVSANPAEGERFYLRPLLPNVKGPASFEDLCTVNGVTYTTFQKAALEIGLLENDDSLSQCLTEASLFQFPSALRRLFATIMIFCEPGDVRKLWNDHFESLSEDHRLQCQSVEQDEASMAKRLSIEVVDRTLQDITGVSLPFGGKIMVMGGDFRQVLPVIKRGTRAQIVVSSLRMSPLWSLTKKMRLTINMRALNDLWFFDFLLRVGDGTEVSIEGNFIRIPDDMTIPCTNRENSINELIKEIFPSITNKVYSSDYIISRAILCTKNESVDEINDQMIDIFQRDEKVYYSFDEAEDDHHNFYPTEFLNSLNVSEIVVGQHIGKRVFLPRIPLCLSEDDMFPFKLKRKQFPIRLSFSMTINKAQGQTIPHVGVYLPDSVFSHGQLYVALSRGISRENTKVLIHPSKDFRRDGVYTSNVVYREVLHDE</sequence>
<gene>
    <name evidence="1" type="ORF">L1987_58391</name>
</gene>
<keyword evidence="2" id="KW-1185">Reference proteome</keyword>
<protein>
    <submittedName>
        <fullName evidence="1">Uncharacterized protein</fullName>
    </submittedName>
</protein>
<evidence type="ECO:0000313" key="2">
    <source>
        <dbReference type="Proteomes" id="UP001056120"/>
    </source>
</evidence>
<proteinExistence type="predicted"/>
<accession>A0ACB9DFL7</accession>
<reference evidence="2" key="1">
    <citation type="journal article" date="2022" name="Mol. Ecol. Resour.">
        <title>The genomes of chicory, endive, great burdock and yacon provide insights into Asteraceae palaeo-polyploidization history and plant inulin production.</title>
        <authorList>
            <person name="Fan W."/>
            <person name="Wang S."/>
            <person name="Wang H."/>
            <person name="Wang A."/>
            <person name="Jiang F."/>
            <person name="Liu H."/>
            <person name="Zhao H."/>
            <person name="Xu D."/>
            <person name="Zhang Y."/>
        </authorList>
    </citation>
    <scope>NUCLEOTIDE SEQUENCE [LARGE SCALE GENOMIC DNA]</scope>
    <source>
        <strain evidence="2">cv. Yunnan</strain>
    </source>
</reference>
<name>A0ACB9DFL7_9ASTR</name>
<reference evidence="1 2" key="2">
    <citation type="journal article" date="2022" name="Mol. Ecol. Resour.">
        <title>The genomes of chicory, endive, great burdock and yacon provide insights into Asteraceae paleo-polyploidization history and plant inulin production.</title>
        <authorList>
            <person name="Fan W."/>
            <person name="Wang S."/>
            <person name="Wang H."/>
            <person name="Wang A."/>
            <person name="Jiang F."/>
            <person name="Liu H."/>
            <person name="Zhao H."/>
            <person name="Xu D."/>
            <person name="Zhang Y."/>
        </authorList>
    </citation>
    <scope>NUCLEOTIDE SEQUENCE [LARGE SCALE GENOMIC DNA]</scope>
    <source>
        <strain evidence="2">cv. Yunnan</strain>
        <tissue evidence="1">Leaves</tissue>
    </source>
</reference>
<evidence type="ECO:0000313" key="1">
    <source>
        <dbReference type="EMBL" id="KAI3745280.1"/>
    </source>
</evidence>
<dbReference type="Proteomes" id="UP001056120">
    <property type="component" value="Linkage Group LG19"/>
</dbReference>